<dbReference type="InterPro" id="IPR011032">
    <property type="entry name" value="GroES-like_sf"/>
</dbReference>
<dbReference type="SMART" id="SM00829">
    <property type="entry name" value="PKS_ER"/>
    <property type="match status" value="1"/>
</dbReference>
<dbReference type="SUPFAM" id="SSF50129">
    <property type="entry name" value="GroES-like"/>
    <property type="match status" value="1"/>
</dbReference>
<dbReference type="InterPro" id="IPR052711">
    <property type="entry name" value="Zinc_ADH-like"/>
</dbReference>
<evidence type="ECO:0000313" key="2">
    <source>
        <dbReference type="EMBL" id="ARJ70402.1"/>
    </source>
</evidence>
<feature type="domain" description="Enoyl reductase (ER)" evidence="1">
    <location>
        <begin position="10"/>
        <end position="337"/>
    </location>
</feature>
<evidence type="ECO:0000259" key="1">
    <source>
        <dbReference type="SMART" id="SM00829"/>
    </source>
</evidence>
<dbReference type="Gene3D" id="3.90.180.10">
    <property type="entry name" value="Medium-chain alcohol dehydrogenases, catalytic domain"/>
    <property type="match status" value="1"/>
</dbReference>
<dbReference type="InterPro" id="IPR013154">
    <property type="entry name" value="ADH-like_N"/>
</dbReference>
<dbReference type="SUPFAM" id="SSF51735">
    <property type="entry name" value="NAD(P)-binding Rossmann-fold domains"/>
    <property type="match status" value="1"/>
</dbReference>
<organism evidence="2 3">
    <name type="scientific">Paracoccus contaminans</name>
    <dbReference type="NCBI Taxonomy" id="1945662"/>
    <lineage>
        <taxon>Bacteria</taxon>
        <taxon>Pseudomonadati</taxon>
        <taxon>Pseudomonadota</taxon>
        <taxon>Alphaproteobacteria</taxon>
        <taxon>Rhodobacterales</taxon>
        <taxon>Paracoccaceae</taxon>
        <taxon>Paracoccus</taxon>
    </lineage>
</organism>
<dbReference type="PANTHER" id="PTHR45033">
    <property type="match status" value="1"/>
</dbReference>
<dbReference type="InterPro" id="IPR020843">
    <property type="entry name" value="ER"/>
</dbReference>
<dbReference type="KEGG" id="pcon:B0A89_12940"/>
<keyword evidence="3" id="KW-1185">Reference proteome</keyword>
<name>A0A1W6CZV2_9RHOB</name>
<dbReference type="Pfam" id="PF08240">
    <property type="entry name" value="ADH_N"/>
    <property type="match status" value="1"/>
</dbReference>
<proteinExistence type="predicted"/>
<dbReference type="OrthoDB" id="9805883at2"/>
<evidence type="ECO:0000313" key="3">
    <source>
        <dbReference type="Proteomes" id="UP000193017"/>
    </source>
</evidence>
<dbReference type="AlphaFoldDB" id="A0A1W6CZV2"/>
<dbReference type="Proteomes" id="UP000193017">
    <property type="component" value="Chromosome"/>
</dbReference>
<accession>A0A1W6CZV2</accession>
<dbReference type="InterPro" id="IPR013149">
    <property type="entry name" value="ADH-like_C"/>
</dbReference>
<protein>
    <submittedName>
        <fullName evidence="2">NAD(P)-dependent alcohol dehydrogenase</fullName>
    </submittedName>
</protein>
<dbReference type="PANTHER" id="PTHR45033:SF2">
    <property type="entry name" value="ZINC-TYPE ALCOHOL DEHYDROGENASE-LIKE PROTEIN C1773.06C"/>
    <property type="match status" value="1"/>
</dbReference>
<dbReference type="InterPro" id="IPR036291">
    <property type="entry name" value="NAD(P)-bd_dom_sf"/>
</dbReference>
<dbReference type="EMBL" id="CP020612">
    <property type="protein sequence ID" value="ARJ70402.1"/>
    <property type="molecule type" value="Genomic_DNA"/>
</dbReference>
<gene>
    <name evidence="2" type="ORF">B0A89_12940</name>
</gene>
<dbReference type="Gene3D" id="3.40.50.720">
    <property type="entry name" value="NAD(P)-binding Rossmann-like Domain"/>
    <property type="match status" value="1"/>
</dbReference>
<dbReference type="RefSeq" id="WP_085378458.1">
    <property type="nucleotide sequence ID" value="NZ_CP020612.1"/>
</dbReference>
<dbReference type="GO" id="GO:0016491">
    <property type="term" value="F:oxidoreductase activity"/>
    <property type="evidence" value="ECO:0007669"/>
    <property type="project" value="InterPro"/>
</dbReference>
<dbReference type="STRING" id="1945662.B0A89_12940"/>
<dbReference type="Pfam" id="PF00107">
    <property type="entry name" value="ADH_zinc_N"/>
    <property type="match status" value="1"/>
</dbReference>
<sequence>MKAVWLRPPGNLEALRMEDMADPGDPGPGAIRVRLHASSLNFHDLLVVSGRMAPATPLGEGRIPMSDGAGMVEAVGDGVTEFAVGDAVISLIFPQWQDGGAAVASFSGTPGDGLDGYAREAVIAPATWFTQAPRGYSHAEAATVVVAGLTAWRALVVDGGLKPGDVVLTLGTGGVSIFALQLAKAMGARVIVTSSSDAKLERARALGADHTINYRTTEQWAGAVLELTEGRGADHVMEIGGPGTLSQSMEACRIGGRIAMIGILTGAKGEVRTGLLIGRQQRLQGLLAGSRKHQQDLVRALDGLSLRPVIDRTFPLEQTADAFRYEMSGQHFGKICLEI</sequence>
<dbReference type="CDD" id="cd08276">
    <property type="entry name" value="MDR7"/>
    <property type="match status" value="1"/>
</dbReference>
<reference evidence="2 3" key="1">
    <citation type="submission" date="2017-03" db="EMBL/GenBank/DDBJ databases">
        <title>Genome sequence of Paracoccus contaminans isolated from a water microcosm.</title>
        <authorList>
            <person name="Aurass P."/>
            <person name="Karste S."/>
            <person name="Trost E."/>
            <person name="Glaeser S.P."/>
            <person name="Kaempfer P."/>
            <person name="Flieger A."/>
        </authorList>
    </citation>
    <scope>NUCLEOTIDE SEQUENCE [LARGE SCALE GENOMIC DNA]</scope>
    <source>
        <strain evidence="3">RKI 16-01929T\LMG 29738T\CCM 8701T\CIP 111112T</strain>
    </source>
</reference>